<evidence type="ECO:0000313" key="4">
    <source>
        <dbReference type="Proteomes" id="UP000183832"/>
    </source>
</evidence>
<gene>
    <name evidence="3" type="ORF">CLUMA_CG015933</name>
</gene>
<evidence type="ECO:0000256" key="1">
    <source>
        <dbReference type="SAM" id="MobiDB-lite"/>
    </source>
</evidence>
<feature type="compositionally biased region" description="Basic residues" evidence="1">
    <location>
        <begin position="78"/>
        <end position="89"/>
    </location>
</feature>
<organism evidence="3 4">
    <name type="scientific">Clunio marinus</name>
    <dbReference type="NCBI Taxonomy" id="568069"/>
    <lineage>
        <taxon>Eukaryota</taxon>
        <taxon>Metazoa</taxon>
        <taxon>Ecdysozoa</taxon>
        <taxon>Arthropoda</taxon>
        <taxon>Hexapoda</taxon>
        <taxon>Insecta</taxon>
        <taxon>Pterygota</taxon>
        <taxon>Neoptera</taxon>
        <taxon>Endopterygota</taxon>
        <taxon>Diptera</taxon>
        <taxon>Nematocera</taxon>
        <taxon>Chironomoidea</taxon>
        <taxon>Chironomidae</taxon>
        <taxon>Clunio</taxon>
    </lineage>
</organism>
<feature type="chain" id="PRO_5013131315" evidence="2">
    <location>
        <begin position="21"/>
        <end position="289"/>
    </location>
</feature>
<reference evidence="3 4" key="1">
    <citation type="submission" date="2015-04" db="EMBL/GenBank/DDBJ databases">
        <authorList>
            <person name="Syromyatnikov M.Y."/>
            <person name="Popov V.N."/>
        </authorList>
    </citation>
    <scope>NUCLEOTIDE SEQUENCE [LARGE SCALE GENOMIC DNA]</scope>
</reference>
<protein>
    <submittedName>
        <fullName evidence="3">CLUMA_CG015933, isoform A</fullName>
    </submittedName>
</protein>
<evidence type="ECO:0000256" key="2">
    <source>
        <dbReference type="SAM" id="SignalP"/>
    </source>
</evidence>
<dbReference type="Proteomes" id="UP000183832">
    <property type="component" value="Unassembled WGS sequence"/>
</dbReference>
<feature type="region of interest" description="Disordered" evidence="1">
    <location>
        <begin position="59"/>
        <end position="89"/>
    </location>
</feature>
<dbReference type="AlphaFoldDB" id="A0A1J1IR15"/>
<feature type="signal peptide" evidence="2">
    <location>
        <begin position="1"/>
        <end position="20"/>
    </location>
</feature>
<proteinExistence type="predicted"/>
<keyword evidence="4" id="KW-1185">Reference proteome</keyword>
<evidence type="ECO:0000313" key="3">
    <source>
        <dbReference type="EMBL" id="CRL02677.1"/>
    </source>
</evidence>
<accession>A0A1J1IR15</accession>
<name>A0A1J1IR15_9DIPT</name>
<dbReference type="EMBL" id="CVRI01000058">
    <property type="protein sequence ID" value="CRL02677.1"/>
    <property type="molecule type" value="Genomic_DNA"/>
</dbReference>
<sequence>MPVMLLILTGPFFTLKFFFSHPISKEINGFEYLCQLCLTFANKTCKIFHFVFTLRKDTSRSNRHKGRNTEKANNKRISSSHRPQRLRKNVKTPWKAIPSTNNKHRQKNFQEMRISKKKNIELSLRLFRKKFYSHGPPGYSNKINTKATMKELPKYSLTGQVASDQKKTEFINYAFIVLQSSSENTFQSDDVIAVSYIKNSQQMSCYCSFLQLNSIQRLCNQRFNVRHVVKKVIRQYNETSIRPTQVMEDSLFFGALQRSYSAKHNWRRLLTYLVSEQEGKENTNCSKSN</sequence>
<keyword evidence="2" id="KW-0732">Signal</keyword>